<dbReference type="AlphaFoldDB" id="A0ABD0QHP6"/>
<gene>
    <name evidence="2" type="ORF">M9458_021208</name>
</gene>
<sequence>SDTLMLDNKLFLLYQETFTSLTFTNEHNSEQFCSDDDDEDEEHCEGSLLMTGTGR</sequence>
<organism evidence="2 3">
    <name type="scientific">Cirrhinus mrigala</name>
    <name type="common">Mrigala</name>
    <dbReference type="NCBI Taxonomy" id="683832"/>
    <lineage>
        <taxon>Eukaryota</taxon>
        <taxon>Metazoa</taxon>
        <taxon>Chordata</taxon>
        <taxon>Craniata</taxon>
        <taxon>Vertebrata</taxon>
        <taxon>Euteleostomi</taxon>
        <taxon>Actinopterygii</taxon>
        <taxon>Neopterygii</taxon>
        <taxon>Teleostei</taxon>
        <taxon>Ostariophysi</taxon>
        <taxon>Cypriniformes</taxon>
        <taxon>Cyprinidae</taxon>
        <taxon>Labeoninae</taxon>
        <taxon>Labeonini</taxon>
        <taxon>Cirrhinus</taxon>
    </lineage>
</organism>
<feature type="region of interest" description="Disordered" evidence="1">
    <location>
        <begin position="30"/>
        <end position="55"/>
    </location>
</feature>
<reference evidence="2 3" key="1">
    <citation type="submission" date="2024-05" db="EMBL/GenBank/DDBJ databases">
        <title>Genome sequencing and assembly of Indian major carp, Cirrhinus mrigala (Hamilton, 1822).</title>
        <authorList>
            <person name="Mohindra V."/>
            <person name="Chowdhury L.M."/>
            <person name="Lal K."/>
            <person name="Jena J.K."/>
        </authorList>
    </citation>
    <scope>NUCLEOTIDE SEQUENCE [LARGE SCALE GENOMIC DNA]</scope>
    <source>
        <strain evidence="2">CM1030</strain>
        <tissue evidence="2">Blood</tissue>
    </source>
</reference>
<feature type="non-terminal residue" evidence="2">
    <location>
        <position position="1"/>
    </location>
</feature>
<evidence type="ECO:0000313" key="3">
    <source>
        <dbReference type="Proteomes" id="UP001529510"/>
    </source>
</evidence>
<keyword evidence="3" id="KW-1185">Reference proteome</keyword>
<evidence type="ECO:0000256" key="1">
    <source>
        <dbReference type="SAM" id="MobiDB-lite"/>
    </source>
</evidence>
<dbReference type="EMBL" id="JAMKFB020000009">
    <property type="protein sequence ID" value="KAL0185511.1"/>
    <property type="molecule type" value="Genomic_DNA"/>
</dbReference>
<name>A0ABD0QHP6_CIRMR</name>
<comment type="caution">
    <text evidence="2">The sequence shown here is derived from an EMBL/GenBank/DDBJ whole genome shotgun (WGS) entry which is preliminary data.</text>
</comment>
<protein>
    <submittedName>
        <fullName evidence="2">Uncharacterized protein</fullName>
    </submittedName>
</protein>
<proteinExistence type="predicted"/>
<feature type="compositionally biased region" description="Acidic residues" evidence="1">
    <location>
        <begin position="33"/>
        <end position="43"/>
    </location>
</feature>
<dbReference type="Proteomes" id="UP001529510">
    <property type="component" value="Unassembled WGS sequence"/>
</dbReference>
<evidence type="ECO:0000313" key="2">
    <source>
        <dbReference type="EMBL" id="KAL0185511.1"/>
    </source>
</evidence>
<accession>A0ABD0QHP6</accession>